<feature type="transmembrane region" description="Helical" evidence="7">
    <location>
        <begin position="142"/>
        <end position="163"/>
    </location>
</feature>
<keyword evidence="2 7" id="KW-0813">Transport</keyword>
<accession>A0A329LZC8</accession>
<dbReference type="PROSITE" id="PS50928">
    <property type="entry name" value="ABC_TM1"/>
    <property type="match status" value="1"/>
</dbReference>
<evidence type="ECO:0000256" key="5">
    <source>
        <dbReference type="ARBA" id="ARBA00022989"/>
    </source>
</evidence>
<evidence type="ECO:0000256" key="2">
    <source>
        <dbReference type="ARBA" id="ARBA00022448"/>
    </source>
</evidence>
<sequence length="295" mass="33109">MHAIKKTTGERLFNFVNIFLLCLLGVSTLYPFLYELTLSLSPPEVAVQSGWHLFPSDPTLQAYAQILKRSEIQDAYLITIARTVGGTTLALLLTSMVAYPLSRKRFPHRGMLMFLLIFSMMFGGGLIPSYLLKKELGLIDNFLVYIVPGAVSAFNVIIMRNFFQSIPEELIESIKLDGASERVVLFKLIIPLSLPVLAVVGLWTAVEQWNAWFDSLIYTNKPNLQVLQLFLRQVVITETSSFLGDVSREMNAQKAMTPESMKAATVMIISMPIVILYPFIQRFFVKGIMLGSVKG</sequence>
<name>A0A329LZC8_9BACL</name>
<dbReference type="InterPro" id="IPR035906">
    <property type="entry name" value="MetI-like_sf"/>
</dbReference>
<evidence type="ECO:0000256" key="6">
    <source>
        <dbReference type="ARBA" id="ARBA00023136"/>
    </source>
</evidence>
<evidence type="ECO:0000256" key="1">
    <source>
        <dbReference type="ARBA" id="ARBA00004651"/>
    </source>
</evidence>
<dbReference type="Gene3D" id="1.10.3720.10">
    <property type="entry name" value="MetI-like"/>
    <property type="match status" value="1"/>
</dbReference>
<keyword evidence="6 7" id="KW-0472">Membrane</keyword>
<feature type="transmembrane region" description="Helical" evidence="7">
    <location>
        <begin position="12"/>
        <end position="33"/>
    </location>
</feature>
<dbReference type="CDD" id="cd06261">
    <property type="entry name" value="TM_PBP2"/>
    <property type="match status" value="1"/>
</dbReference>
<evidence type="ECO:0000313" key="10">
    <source>
        <dbReference type="Proteomes" id="UP000250369"/>
    </source>
</evidence>
<dbReference type="OrthoDB" id="9810086at2"/>
<keyword evidence="4 7" id="KW-0812">Transmembrane</keyword>
<dbReference type="AlphaFoldDB" id="A0A329LZC8"/>
<feature type="transmembrane region" description="Helical" evidence="7">
    <location>
        <begin position="111"/>
        <end position="130"/>
    </location>
</feature>
<gene>
    <name evidence="9" type="ORF">DQG23_33610</name>
</gene>
<evidence type="ECO:0000259" key="8">
    <source>
        <dbReference type="PROSITE" id="PS50928"/>
    </source>
</evidence>
<dbReference type="PANTHER" id="PTHR43744:SF9">
    <property type="entry name" value="POLYGALACTURONAN_RHAMNOGALACTURONAN TRANSPORT SYSTEM PERMEASE PROTEIN YTCP"/>
    <property type="match status" value="1"/>
</dbReference>
<comment type="caution">
    <text evidence="9">The sequence shown here is derived from an EMBL/GenBank/DDBJ whole genome shotgun (WGS) entry which is preliminary data.</text>
</comment>
<dbReference type="GO" id="GO:0005886">
    <property type="term" value="C:plasma membrane"/>
    <property type="evidence" value="ECO:0007669"/>
    <property type="project" value="UniProtKB-SubCell"/>
</dbReference>
<dbReference type="Pfam" id="PF00528">
    <property type="entry name" value="BPD_transp_1"/>
    <property type="match status" value="1"/>
</dbReference>
<evidence type="ECO:0000256" key="4">
    <source>
        <dbReference type="ARBA" id="ARBA00022692"/>
    </source>
</evidence>
<dbReference type="EMBL" id="QMFB01000030">
    <property type="protein sequence ID" value="RAV13345.1"/>
    <property type="molecule type" value="Genomic_DNA"/>
</dbReference>
<dbReference type="InterPro" id="IPR000515">
    <property type="entry name" value="MetI-like"/>
</dbReference>
<dbReference type="RefSeq" id="WP_113035409.1">
    <property type="nucleotide sequence ID" value="NZ_QMFB01000030.1"/>
</dbReference>
<keyword evidence="5 7" id="KW-1133">Transmembrane helix</keyword>
<keyword evidence="10" id="KW-1185">Reference proteome</keyword>
<feature type="transmembrane region" description="Helical" evidence="7">
    <location>
        <begin position="75"/>
        <end position="99"/>
    </location>
</feature>
<evidence type="ECO:0000256" key="7">
    <source>
        <dbReference type="RuleBase" id="RU363032"/>
    </source>
</evidence>
<comment type="similarity">
    <text evidence="7">Belongs to the binding-protein-dependent transport system permease family.</text>
</comment>
<dbReference type="SUPFAM" id="SSF161098">
    <property type="entry name" value="MetI-like"/>
    <property type="match status" value="1"/>
</dbReference>
<feature type="transmembrane region" description="Helical" evidence="7">
    <location>
        <begin position="263"/>
        <end position="280"/>
    </location>
</feature>
<feature type="transmembrane region" description="Helical" evidence="7">
    <location>
        <begin position="184"/>
        <end position="206"/>
    </location>
</feature>
<feature type="domain" description="ABC transmembrane type-1" evidence="8">
    <location>
        <begin position="76"/>
        <end position="280"/>
    </location>
</feature>
<comment type="subcellular location">
    <subcellularLocation>
        <location evidence="1 7">Cell membrane</location>
        <topology evidence="1 7">Multi-pass membrane protein</topology>
    </subcellularLocation>
</comment>
<dbReference type="PANTHER" id="PTHR43744">
    <property type="entry name" value="ABC TRANSPORTER PERMEASE PROTEIN MG189-RELATED-RELATED"/>
    <property type="match status" value="1"/>
</dbReference>
<keyword evidence="3" id="KW-1003">Cell membrane</keyword>
<organism evidence="9 10">
    <name type="scientific">Paenibacillus contaminans</name>
    <dbReference type="NCBI Taxonomy" id="450362"/>
    <lineage>
        <taxon>Bacteria</taxon>
        <taxon>Bacillati</taxon>
        <taxon>Bacillota</taxon>
        <taxon>Bacilli</taxon>
        <taxon>Bacillales</taxon>
        <taxon>Paenibacillaceae</taxon>
        <taxon>Paenibacillus</taxon>
    </lineage>
</organism>
<evidence type="ECO:0000256" key="3">
    <source>
        <dbReference type="ARBA" id="ARBA00022475"/>
    </source>
</evidence>
<dbReference type="GO" id="GO:0055085">
    <property type="term" value="P:transmembrane transport"/>
    <property type="evidence" value="ECO:0007669"/>
    <property type="project" value="InterPro"/>
</dbReference>
<proteinExistence type="inferred from homology"/>
<reference evidence="9 10" key="1">
    <citation type="journal article" date="2009" name="Int. J. Syst. Evol. Microbiol.">
        <title>Paenibacillus contaminans sp. nov., isolated from a contaminated laboratory plate.</title>
        <authorList>
            <person name="Chou J.H."/>
            <person name="Lee J.H."/>
            <person name="Lin M.C."/>
            <person name="Chang P.S."/>
            <person name="Arun A.B."/>
            <person name="Young C.C."/>
            <person name="Chen W.M."/>
        </authorList>
    </citation>
    <scope>NUCLEOTIDE SEQUENCE [LARGE SCALE GENOMIC DNA]</scope>
    <source>
        <strain evidence="9 10">CKOBP-6</strain>
    </source>
</reference>
<evidence type="ECO:0000313" key="9">
    <source>
        <dbReference type="EMBL" id="RAV13345.1"/>
    </source>
</evidence>
<protein>
    <submittedName>
        <fullName evidence="9">ABC transporter permease</fullName>
    </submittedName>
</protein>
<dbReference type="Proteomes" id="UP000250369">
    <property type="component" value="Unassembled WGS sequence"/>
</dbReference>